<proteinExistence type="predicted"/>
<evidence type="ECO:0000256" key="1">
    <source>
        <dbReference type="SAM" id="SignalP"/>
    </source>
</evidence>
<dbReference type="RefSeq" id="WP_341672436.1">
    <property type="nucleotide sequence ID" value="NZ_JBBYHV010000001.1"/>
</dbReference>
<dbReference type="EMBL" id="JBBYHV010000001">
    <property type="protein sequence ID" value="MEL1249915.1"/>
    <property type="molecule type" value="Genomic_DNA"/>
</dbReference>
<feature type="signal peptide" evidence="1">
    <location>
        <begin position="1"/>
        <end position="18"/>
    </location>
</feature>
<evidence type="ECO:0000313" key="3">
    <source>
        <dbReference type="Proteomes" id="UP001497045"/>
    </source>
</evidence>
<sequence length="359" mass="39740">MRYLAIPIALLIAAPALAQEDLSPREMAVLAGAQVAGESWEAPRTSWGDPDLRGIWPLDAVGRTPVARPEALGEQAYLTDEEYAEALAAAEAAAEGYEREDAEGEIGAGHWFEWGQPLRQTSLIMEPANGRHPELTEEGERRSANMLSSWSHDVFEGIEDFNSLDLCISRGLPSSMTPFPYNNGVRVFQSPGFVVLQLELVHETRIIPIGDTPRLPDQIRPWLGQSRGFWDGDSLIIVTTNLTGETPLNIVGPGNKPLPTSDQQRMVERITPVGPDTLFYEAWIDDPVVLTEPFKLAFPWSRNDDYEMFEYACHEGNTIVRNYITATSPRFNPDAGEAMGAAEWVGRTVTGTVDEDEEE</sequence>
<keyword evidence="1" id="KW-0732">Signal</keyword>
<feature type="chain" id="PRO_5047260719" evidence="1">
    <location>
        <begin position="19"/>
        <end position="359"/>
    </location>
</feature>
<dbReference type="Proteomes" id="UP001497045">
    <property type="component" value="Unassembled WGS sequence"/>
</dbReference>
<organism evidence="2 3">
    <name type="scientific">Aurantiacibacter gilvus</name>
    <dbReference type="NCBI Taxonomy" id="3139141"/>
    <lineage>
        <taxon>Bacteria</taxon>
        <taxon>Pseudomonadati</taxon>
        <taxon>Pseudomonadota</taxon>
        <taxon>Alphaproteobacteria</taxon>
        <taxon>Sphingomonadales</taxon>
        <taxon>Erythrobacteraceae</taxon>
        <taxon>Aurantiacibacter</taxon>
    </lineage>
</organism>
<comment type="caution">
    <text evidence="2">The sequence shown here is derived from an EMBL/GenBank/DDBJ whole genome shotgun (WGS) entry which is preliminary data.</text>
</comment>
<gene>
    <name evidence="2" type="ORF">AAEO60_04445</name>
</gene>
<protein>
    <submittedName>
        <fullName evidence="2">Uncharacterized protein</fullName>
    </submittedName>
</protein>
<evidence type="ECO:0000313" key="2">
    <source>
        <dbReference type="EMBL" id="MEL1249915.1"/>
    </source>
</evidence>
<accession>A0ABU9IC08</accession>
<keyword evidence="3" id="KW-1185">Reference proteome</keyword>
<name>A0ABU9IC08_9SPHN</name>
<reference evidence="2 3" key="1">
    <citation type="submission" date="2024-04" db="EMBL/GenBank/DDBJ databases">
        <title>Aurantiacibacter sp. DGU6 16S ribosomal RNA gene Genome sequencing and assembly.</title>
        <authorList>
            <person name="Park S."/>
        </authorList>
    </citation>
    <scope>NUCLEOTIDE SEQUENCE [LARGE SCALE GENOMIC DNA]</scope>
    <source>
        <strain evidence="2 3">DGU6</strain>
    </source>
</reference>